<feature type="domain" description="F-box" evidence="1">
    <location>
        <begin position="1"/>
        <end position="46"/>
    </location>
</feature>
<dbReference type="InterPro" id="IPR001810">
    <property type="entry name" value="F-box_dom"/>
</dbReference>
<keyword evidence="3" id="KW-1185">Reference proteome</keyword>
<dbReference type="AlphaFoldDB" id="A0A2P6RAG7"/>
<dbReference type="SUPFAM" id="SSF81383">
    <property type="entry name" value="F-box domain"/>
    <property type="match status" value="1"/>
</dbReference>
<dbReference type="InterPro" id="IPR036047">
    <property type="entry name" value="F-box-like_dom_sf"/>
</dbReference>
<dbReference type="OrthoDB" id="1152154at2759"/>
<dbReference type="STRING" id="74649.A0A2P6RAG7"/>
<dbReference type="EMBL" id="PDCK01000041">
    <property type="protein sequence ID" value="PRQ43411.1"/>
    <property type="molecule type" value="Genomic_DNA"/>
</dbReference>
<dbReference type="SMART" id="SM00256">
    <property type="entry name" value="FBOX"/>
    <property type="match status" value="1"/>
</dbReference>
<dbReference type="Proteomes" id="UP000238479">
    <property type="component" value="Chromosome 3"/>
</dbReference>
<dbReference type="OMA" id="HERTEIW"/>
<dbReference type="NCBIfam" id="TIGR01640">
    <property type="entry name" value="F_box_assoc_1"/>
    <property type="match status" value="1"/>
</dbReference>
<dbReference type="CDD" id="cd22157">
    <property type="entry name" value="F-box_AtFBW1-like"/>
    <property type="match status" value="1"/>
</dbReference>
<name>A0A2P6RAG7_ROSCH</name>
<dbReference type="Gramene" id="PRQ43411">
    <property type="protein sequence ID" value="PRQ43411"/>
    <property type="gene ID" value="RchiOBHm_Chr3g0468191"/>
</dbReference>
<proteinExistence type="predicted"/>
<accession>A0A2P6RAG7</accession>
<organism evidence="2 3">
    <name type="scientific">Rosa chinensis</name>
    <name type="common">China rose</name>
    <dbReference type="NCBI Taxonomy" id="74649"/>
    <lineage>
        <taxon>Eukaryota</taxon>
        <taxon>Viridiplantae</taxon>
        <taxon>Streptophyta</taxon>
        <taxon>Embryophyta</taxon>
        <taxon>Tracheophyta</taxon>
        <taxon>Spermatophyta</taxon>
        <taxon>Magnoliopsida</taxon>
        <taxon>eudicotyledons</taxon>
        <taxon>Gunneridae</taxon>
        <taxon>Pentapetalae</taxon>
        <taxon>rosids</taxon>
        <taxon>fabids</taxon>
        <taxon>Rosales</taxon>
        <taxon>Rosaceae</taxon>
        <taxon>Rosoideae</taxon>
        <taxon>Rosoideae incertae sedis</taxon>
        <taxon>Rosa</taxon>
    </lineage>
</organism>
<dbReference type="Pfam" id="PF00646">
    <property type="entry name" value="F-box"/>
    <property type="match status" value="1"/>
</dbReference>
<dbReference type="PANTHER" id="PTHR31672">
    <property type="entry name" value="BNACNNG10540D PROTEIN"/>
    <property type="match status" value="1"/>
</dbReference>
<dbReference type="PANTHER" id="PTHR31672:SF13">
    <property type="entry name" value="F-BOX PROTEIN CPR30-LIKE"/>
    <property type="match status" value="1"/>
</dbReference>
<comment type="caution">
    <text evidence="2">The sequence shown here is derived from an EMBL/GenBank/DDBJ whole genome shotgun (WGS) entry which is preliminary data.</text>
</comment>
<sequence length="386" mass="44564">MEEANLPEEIVVLILSWLPVKSLLRFTCVSKRFHFIILSNPKFAKSQFQAARERKTLDQRLLYNTTVPPLESLDLETLPLFGDSSYLERRLLYSKIAPRLESLHLETTSFGDRSSVRKLQFPFQPPVGRLSLLGSCNGIVFLAFDERVFYIWNPSTGFFRKLPDPGSLCDQRFLFNYGVGYLSATDDYKIFIATDVYAIFSSRAQAWKKLEVYSESPPSFRGTLLNEALHWLNQENGIVAFDLAQEKFSKMTMPNFDERSLNQFGYLGVSAEGCLSFALSLWDAHDCIQVWVMKEYGVHDSWTKLYNFRFLDPPEGMWSFSRVLVLETSIVAHICTMKEVDNDCITDVKGLIKILHKEEEKCGEYVIEGFELKMIRYQESLCRIDD</sequence>
<protein>
    <submittedName>
        <fullName evidence="2">Putative F-box domain-containing protein</fullName>
    </submittedName>
</protein>
<dbReference type="InterPro" id="IPR017451">
    <property type="entry name" value="F-box-assoc_interact_dom"/>
</dbReference>
<evidence type="ECO:0000313" key="3">
    <source>
        <dbReference type="Proteomes" id="UP000238479"/>
    </source>
</evidence>
<evidence type="ECO:0000259" key="1">
    <source>
        <dbReference type="PROSITE" id="PS50181"/>
    </source>
</evidence>
<dbReference type="InterPro" id="IPR050796">
    <property type="entry name" value="SCF_F-box_component"/>
</dbReference>
<dbReference type="Pfam" id="PF07734">
    <property type="entry name" value="FBA_1"/>
    <property type="match status" value="1"/>
</dbReference>
<reference evidence="2 3" key="1">
    <citation type="journal article" date="2018" name="Nat. Genet.">
        <title>The Rosa genome provides new insights in the design of modern roses.</title>
        <authorList>
            <person name="Bendahmane M."/>
        </authorList>
    </citation>
    <scope>NUCLEOTIDE SEQUENCE [LARGE SCALE GENOMIC DNA]</scope>
    <source>
        <strain evidence="3">cv. Old Blush</strain>
    </source>
</reference>
<dbReference type="Gene3D" id="1.20.1280.50">
    <property type="match status" value="1"/>
</dbReference>
<evidence type="ECO:0000313" key="2">
    <source>
        <dbReference type="EMBL" id="PRQ43411.1"/>
    </source>
</evidence>
<dbReference type="PROSITE" id="PS50181">
    <property type="entry name" value="FBOX"/>
    <property type="match status" value="1"/>
</dbReference>
<gene>
    <name evidence="2" type="ORF">RchiOBHm_Chr3g0468191</name>
</gene>
<dbReference type="InterPro" id="IPR006527">
    <property type="entry name" value="F-box-assoc_dom_typ1"/>
</dbReference>